<reference evidence="1" key="1">
    <citation type="submission" date="2014-09" db="EMBL/GenBank/DDBJ databases">
        <authorList>
            <person name="Magalhaes I.L.F."/>
            <person name="Oliveira U."/>
            <person name="Santos F.R."/>
            <person name="Vidigal T.H.D.A."/>
            <person name="Brescovit A.D."/>
            <person name="Santos A.J."/>
        </authorList>
    </citation>
    <scope>NUCLEOTIDE SEQUENCE</scope>
    <source>
        <tissue evidence="1">Shoot tissue taken approximately 20 cm above the soil surface</tissue>
    </source>
</reference>
<dbReference type="EMBL" id="GBRH01169318">
    <property type="protein sequence ID" value="JAE28578.1"/>
    <property type="molecule type" value="Transcribed_RNA"/>
</dbReference>
<evidence type="ECO:0000313" key="1">
    <source>
        <dbReference type="EMBL" id="JAE28578.1"/>
    </source>
</evidence>
<accession>A0A0A9H6T1</accession>
<sequence>MFSGKEYSMAYLD</sequence>
<proteinExistence type="predicted"/>
<protein>
    <submittedName>
        <fullName evidence="1">Uncharacterized protein</fullName>
    </submittedName>
</protein>
<organism evidence="1">
    <name type="scientific">Arundo donax</name>
    <name type="common">Giant reed</name>
    <name type="synonym">Donax arundinaceus</name>
    <dbReference type="NCBI Taxonomy" id="35708"/>
    <lineage>
        <taxon>Eukaryota</taxon>
        <taxon>Viridiplantae</taxon>
        <taxon>Streptophyta</taxon>
        <taxon>Embryophyta</taxon>
        <taxon>Tracheophyta</taxon>
        <taxon>Spermatophyta</taxon>
        <taxon>Magnoliopsida</taxon>
        <taxon>Liliopsida</taxon>
        <taxon>Poales</taxon>
        <taxon>Poaceae</taxon>
        <taxon>PACMAD clade</taxon>
        <taxon>Arundinoideae</taxon>
        <taxon>Arundineae</taxon>
        <taxon>Arundo</taxon>
    </lineage>
</organism>
<name>A0A0A9H6T1_ARUDO</name>
<reference evidence="1" key="2">
    <citation type="journal article" date="2015" name="Data Brief">
        <title>Shoot transcriptome of the giant reed, Arundo donax.</title>
        <authorList>
            <person name="Barrero R.A."/>
            <person name="Guerrero F.D."/>
            <person name="Moolhuijzen P."/>
            <person name="Goolsby J.A."/>
            <person name="Tidwell J."/>
            <person name="Bellgard S.E."/>
            <person name="Bellgard M.I."/>
        </authorList>
    </citation>
    <scope>NUCLEOTIDE SEQUENCE</scope>
    <source>
        <tissue evidence="1">Shoot tissue taken approximately 20 cm above the soil surface</tissue>
    </source>
</reference>